<gene>
    <name evidence="7" type="ORF">DL89DRAFT_113420</name>
</gene>
<evidence type="ECO:0000256" key="4">
    <source>
        <dbReference type="ARBA" id="ARBA00022989"/>
    </source>
</evidence>
<dbReference type="GeneID" id="63799785"/>
<feature type="transmembrane region" description="Helical" evidence="6">
    <location>
        <begin position="332"/>
        <end position="352"/>
    </location>
</feature>
<evidence type="ECO:0000313" key="8">
    <source>
        <dbReference type="Proteomes" id="UP000193922"/>
    </source>
</evidence>
<dbReference type="Pfam" id="PF07690">
    <property type="entry name" value="MFS_1"/>
    <property type="match status" value="1"/>
</dbReference>
<dbReference type="GO" id="GO:0016020">
    <property type="term" value="C:membrane"/>
    <property type="evidence" value="ECO:0007669"/>
    <property type="project" value="UniProtKB-SubCell"/>
</dbReference>
<feature type="transmembrane region" description="Helical" evidence="6">
    <location>
        <begin position="198"/>
        <end position="220"/>
    </location>
</feature>
<dbReference type="InterPro" id="IPR011701">
    <property type="entry name" value="MFS"/>
</dbReference>
<dbReference type="InterPro" id="IPR036259">
    <property type="entry name" value="MFS_trans_sf"/>
</dbReference>
<proteinExistence type="predicted"/>
<feature type="transmembrane region" description="Helical" evidence="6">
    <location>
        <begin position="105"/>
        <end position="125"/>
    </location>
</feature>
<organism evidence="7 8">
    <name type="scientific">Linderina pennispora</name>
    <dbReference type="NCBI Taxonomy" id="61395"/>
    <lineage>
        <taxon>Eukaryota</taxon>
        <taxon>Fungi</taxon>
        <taxon>Fungi incertae sedis</taxon>
        <taxon>Zoopagomycota</taxon>
        <taxon>Kickxellomycotina</taxon>
        <taxon>Kickxellomycetes</taxon>
        <taxon>Kickxellales</taxon>
        <taxon>Kickxellaceae</taxon>
        <taxon>Linderina</taxon>
    </lineage>
</organism>
<evidence type="ECO:0000256" key="2">
    <source>
        <dbReference type="ARBA" id="ARBA00022448"/>
    </source>
</evidence>
<keyword evidence="4 6" id="KW-1133">Transmembrane helix</keyword>
<evidence type="ECO:0000256" key="1">
    <source>
        <dbReference type="ARBA" id="ARBA00004141"/>
    </source>
</evidence>
<dbReference type="PANTHER" id="PTHR43791:SF36">
    <property type="entry name" value="TRANSPORTER, PUTATIVE (AFU_ORTHOLOGUE AFUA_6G08340)-RELATED"/>
    <property type="match status" value="1"/>
</dbReference>
<dbReference type="Gene3D" id="1.20.1250.20">
    <property type="entry name" value="MFS general substrate transporter like domains"/>
    <property type="match status" value="1"/>
</dbReference>
<feature type="transmembrane region" description="Helical" evidence="6">
    <location>
        <begin position="394"/>
        <end position="415"/>
    </location>
</feature>
<dbReference type="STRING" id="61395.A0A1Y1WH68"/>
<reference evidence="7 8" key="1">
    <citation type="submission" date="2016-07" db="EMBL/GenBank/DDBJ databases">
        <title>Pervasive Adenine N6-methylation of Active Genes in Fungi.</title>
        <authorList>
            <consortium name="DOE Joint Genome Institute"/>
            <person name="Mondo S.J."/>
            <person name="Dannebaum R.O."/>
            <person name="Kuo R.C."/>
            <person name="Labutti K."/>
            <person name="Haridas S."/>
            <person name="Kuo A."/>
            <person name="Salamov A."/>
            <person name="Ahrendt S.R."/>
            <person name="Lipzen A."/>
            <person name="Sullivan W."/>
            <person name="Andreopoulos W.B."/>
            <person name="Clum A."/>
            <person name="Lindquist E."/>
            <person name="Daum C."/>
            <person name="Ramamoorthy G.K."/>
            <person name="Gryganskyi A."/>
            <person name="Culley D."/>
            <person name="Magnuson J.K."/>
            <person name="James T.Y."/>
            <person name="O'Malley M.A."/>
            <person name="Stajich J.E."/>
            <person name="Spatafora J.W."/>
            <person name="Visel A."/>
            <person name="Grigoriev I.V."/>
        </authorList>
    </citation>
    <scope>NUCLEOTIDE SEQUENCE [LARGE SCALE GENOMIC DNA]</scope>
    <source>
        <strain evidence="7 8">ATCC 12442</strain>
    </source>
</reference>
<protein>
    <submittedName>
        <fullName evidence="7">MFS general substrate transporter</fullName>
    </submittedName>
</protein>
<dbReference type="EMBL" id="MCFD01000003">
    <property type="protein sequence ID" value="ORX72464.1"/>
    <property type="molecule type" value="Genomic_DNA"/>
</dbReference>
<accession>A0A1Y1WH68</accession>
<feature type="transmembrane region" description="Helical" evidence="6">
    <location>
        <begin position="427"/>
        <end position="446"/>
    </location>
</feature>
<dbReference type="PANTHER" id="PTHR43791">
    <property type="entry name" value="PERMEASE-RELATED"/>
    <property type="match status" value="1"/>
</dbReference>
<feature type="transmembrane region" description="Helical" evidence="6">
    <location>
        <begin position="76"/>
        <end position="98"/>
    </location>
</feature>
<comment type="subcellular location">
    <subcellularLocation>
        <location evidence="1">Membrane</location>
        <topology evidence="1">Multi-pass membrane protein</topology>
    </subcellularLocation>
</comment>
<feature type="transmembrane region" description="Helical" evidence="6">
    <location>
        <begin position="304"/>
        <end position="325"/>
    </location>
</feature>
<dbReference type="AlphaFoldDB" id="A0A1Y1WH68"/>
<feature type="transmembrane region" description="Helical" evidence="6">
    <location>
        <begin position="269"/>
        <end position="292"/>
    </location>
</feature>
<feature type="transmembrane region" description="Helical" evidence="6">
    <location>
        <begin position="358"/>
        <end position="382"/>
    </location>
</feature>
<name>A0A1Y1WH68_9FUNG</name>
<dbReference type="RefSeq" id="XP_040745888.1">
    <property type="nucleotide sequence ID" value="XM_040883137.1"/>
</dbReference>
<keyword evidence="3 6" id="KW-0812">Transmembrane</keyword>
<comment type="caution">
    <text evidence="7">The sequence shown here is derived from an EMBL/GenBank/DDBJ whole genome shotgun (WGS) entry which is preliminary data.</text>
</comment>
<dbReference type="GO" id="GO:0022857">
    <property type="term" value="F:transmembrane transporter activity"/>
    <property type="evidence" value="ECO:0007669"/>
    <property type="project" value="InterPro"/>
</dbReference>
<dbReference type="OrthoDB" id="2985014at2759"/>
<feature type="transmembrane region" description="Helical" evidence="6">
    <location>
        <begin position="167"/>
        <end position="186"/>
    </location>
</feature>
<evidence type="ECO:0000256" key="3">
    <source>
        <dbReference type="ARBA" id="ARBA00022692"/>
    </source>
</evidence>
<keyword evidence="5 6" id="KW-0472">Membrane</keyword>
<evidence type="ECO:0000313" key="7">
    <source>
        <dbReference type="EMBL" id="ORX72464.1"/>
    </source>
</evidence>
<dbReference type="SUPFAM" id="SSF103473">
    <property type="entry name" value="MFS general substrate transporter"/>
    <property type="match status" value="1"/>
</dbReference>
<dbReference type="Proteomes" id="UP000193922">
    <property type="component" value="Unassembled WGS sequence"/>
</dbReference>
<feature type="transmembrane region" description="Helical" evidence="6">
    <location>
        <begin position="37"/>
        <end position="56"/>
    </location>
</feature>
<sequence>MTGRSTPHQDIPVDDASDATIAQTDEIMKSYLRKVDLRIAAFLCFGYGSVLLNRSATSFSKIQGIEAQLDMHGTQYNTLLALFYPTFLFFQLPLNLVYRKIGARMYIPTMLFCAGTLSVCVLAVHSYSGMLVIRILEGLFQAGFCSAVFFTLSLWYPRQYLATRTSWVISSTCLAGILFSAFSLGLSKLNAPAPIYSWQYLYLLVGLLACASGLFGFAFIRDHPDTASFLNDQERTFIAEVMSKSDLQASQSKKISGRQIIQGLTDWRLLMFMAIDFANNYVGASASGWAPVLLTSIGHSTTTSMLILLISAILAMLATIATGWYAQRINHIGYLQIALSVAGAVVLVIGVAGVQSKIARTISVFLLPILAAPACIVGPTWLNLRIRGTDNSAISNAFATAACNIGVFANSYAYLNSDAPLYIKGSSSNFAMFGAAIICSAVLLYSSRADKLTNSRTSFRKSGFKHIH</sequence>
<keyword evidence="2" id="KW-0813">Transport</keyword>
<evidence type="ECO:0000256" key="5">
    <source>
        <dbReference type="ARBA" id="ARBA00023136"/>
    </source>
</evidence>
<keyword evidence="8" id="KW-1185">Reference proteome</keyword>
<evidence type="ECO:0000256" key="6">
    <source>
        <dbReference type="SAM" id="Phobius"/>
    </source>
</evidence>
<feature type="transmembrane region" description="Helical" evidence="6">
    <location>
        <begin position="131"/>
        <end position="155"/>
    </location>
</feature>